<organism evidence="1 2">
    <name type="scientific">Lentinula raphanica</name>
    <dbReference type="NCBI Taxonomy" id="153919"/>
    <lineage>
        <taxon>Eukaryota</taxon>
        <taxon>Fungi</taxon>
        <taxon>Dikarya</taxon>
        <taxon>Basidiomycota</taxon>
        <taxon>Agaricomycotina</taxon>
        <taxon>Agaricomycetes</taxon>
        <taxon>Agaricomycetidae</taxon>
        <taxon>Agaricales</taxon>
        <taxon>Marasmiineae</taxon>
        <taxon>Omphalotaceae</taxon>
        <taxon>Lentinula</taxon>
    </lineage>
</organism>
<dbReference type="EMBL" id="MU806089">
    <property type="protein sequence ID" value="KAJ3840211.1"/>
    <property type="molecule type" value="Genomic_DNA"/>
</dbReference>
<dbReference type="AlphaFoldDB" id="A0AA38UGF5"/>
<name>A0AA38UGF5_9AGAR</name>
<protein>
    <submittedName>
        <fullName evidence="1">Uncharacterized protein</fullName>
    </submittedName>
</protein>
<evidence type="ECO:0000313" key="2">
    <source>
        <dbReference type="Proteomes" id="UP001163846"/>
    </source>
</evidence>
<accession>A0AA38UGF5</accession>
<gene>
    <name evidence="1" type="ORF">F5878DRAFT_659611</name>
</gene>
<dbReference type="Proteomes" id="UP001163846">
    <property type="component" value="Unassembled WGS sequence"/>
</dbReference>
<reference evidence="1" key="1">
    <citation type="submission" date="2022-08" db="EMBL/GenBank/DDBJ databases">
        <authorList>
            <consortium name="DOE Joint Genome Institute"/>
            <person name="Min B."/>
            <person name="Riley R."/>
            <person name="Sierra-Patev S."/>
            <person name="Naranjo-Ortiz M."/>
            <person name="Looney B."/>
            <person name="Konkel Z."/>
            <person name="Slot J.C."/>
            <person name="Sakamoto Y."/>
            <person name="Steenwyk J.L."/>
            <person name="Rokas A."/>
            <person name="Carro J."/>
            <person name="Camarero S."/>
            <person name="Ferreira P."/>
            <person name="Molpeceres G."/>
            <person name="Ruiz-Duenas F.J."/>
            <person name="Serrano A."/>
            <person name="Henrissat B."/>
            <person name="Drula E."/>
            <person name="Hughes K.W."/>
            <person name="Mata J.L."/>
            <person name="Ishikawa N.K."/>
            <person name="Vargas-Isla R."/>
            <person name="Ushijima S."/>
            <person name="Smith C.A."/>
            <person name="Ahrendt S."/>
            <person name="Andreopoulos W."/>
            <person name="He G."/>
            <person name="Labutti K."/>
            <person name="Lipzen A."/>
            <person name="Ng V."/>
            <person name="Sandor L."/>
            <person name="Barry K."/>
            <person name="Martinez A.T."/>
            <person name="Xiao Y."/>
            <person name="Gibbons J.G."/>
            <person name="Terashima K."/>
            <person name="Hibbett D.S."/>
            <person name="Grigoriev I.V."/>
        </authorList>
    </citation>
    <scope>NUCLEOTIDE SEQUENCE</scope>
    <source>
        <strain evidence="1">TFB9207</strain>
    </source>
</reference>
<sequence>MSGHWSPLLASGSSSSFAIPKHEISPHESSEPFKIYSNIQIEMRRKLGVLHDTPFHFLAGGAVPNWRTDEEKHGSYILVDYFFFPINSAGVYTDELRCDVKGTHRRQEFDMGKDDFPILDSGAFKMDWRIEVRGGDTLTVVAPAFTIHVDT</sequence>
<proteinExistence type="predicted"/>
<keyword evidence="2" id="KW-1185">Reference proteome</keyword>
<evidence type="ECO:0000313" key="1">
    <source>
        <dbReference type="EMBL" id="KAJ3840211.1"/>
    </source>
</evidence>
<comment type="caution">
    <text evidence="1">The sequence shown here is derived from an EMBL/GenBank/DDBJ whole genome shotgun (WGS) entry which is preliminary data.</text>
</comment>